<keyword evidence="12 14" id="KW-0464">Manganese</keyword>
<feature type="site" description="Essential for catalytic activity" evidence="14">
    <location>
        <position position="167"/>
    </location>
</feature>
<feature type="site" description="Essential for catalytic activity" evidence="14">
    <location>
        <position position="129"/>
    </location>
</feature>
<comment type="similarity">
    <text evidence="5">In the N-terminal section; belongs to the DHBP synthase family.</text>
</comment>
<dbReference type="FunFam" id="3.90.870.10:FF:000001">
    <property type="entry name" value="Riboflavin biosynthesis protein RibBA"/>
    <property type="match status" value="1"/>
</dbReference>
<dbReference type="NCBIfam" id="TIGR00506">
    <property type="entry name" value="ribB"/>
    <property type="match status" value="1"/>
</dbReference>
<feature type="binding site" evidence="14">
    <location>
        <position position="35"/>
    </location>
    <ligand>
        <name>D-ribulose 5-phosphate</name>
        <dbReference type="ChEBI" id="CHEBI:58121"/>
    </ligand>
</feature>
<evidence type="ECO:0000256" key="10">
    <source>
        <dbReference type="ARBA" id="ARBA00022723"/>
    </source>
</evidence>
<comment type="function">
    <text evidence="3 14">Catalyzes the conversion of D-ribulose 5-phosphate to formate and 3,4-dihydroxy-2-butanone 4-phosphate.</text>
</comment>
<dbReference type="PANTHER" id="PTHR21327">
    <property type="entry name" value="GTP CYCLOHYDROLASE II-RELATED"/>
    <property type="match status" value="1"/>
</dbReference>
<dbReference type="SUPFAM" id="SSF55821">
    <property type="entry name" value="YrdC/RibB"/>
    <property type="match status" value="1"/>
</dbReference>
<gene>
    <name evidence="14 16" type="primary">ribB</name>
    <name evidence="16" type="ORF">HW932_04790</name>
</gene>
<dbReference type="UniPathway" id="UPA00275">
    <property type="reaction ID" value="UER00399"/>
</dbReference>
<dbReference type="Pfam" id="PF00925">
    <property type="entry name" value="GTP_cyclohydro2"/>
    <property type="match status" value="1"/>
</dbReference>
<evidence type="ECO:0000256" key="3">
    <source>
        <dbReference type="ARBA" id="ARBA00002284"/>
    </source>
</evidence>
<dbReference type="Pfam" id="PF00926">
    <property type="entry name" value="DHBP_synthase"/>
    <property type="match status" value="1"/>
</dbReference>
<evidence type="ECO:0000256" key="2">
    <source>
        <dbReference type="ARBA" id="ARBA00001936"/>
    </source>
</evidence>
<dbReference type="EC" id="4.1.99.12" evidence="7 14"/>
<keyword evidence="11 14" id="KW-0460">Magnesium</keyword>
<comment type="similarity">
    <text evidence="6">In the C-terminal section; belongs to the GTP cyclohydrolase II family.</text>
</comment>
<comment type="caution">
    <text evidence="16">The sequence shown here is derived from an EMBL/GenBank/DDBJ whole genome shotgun (WGS) entry which is preliminary data.</text>
</comment>
<dbReference type="RefSeq" id="WP_176975365.1">
    <property type="nucleotide sequence ID" value="NZ_JABZEO010000003.1"/>
</dbReference>
<feature type="binding site" evidence="14">
    <location>
        <position position="31"/>
    </location>
    <ligand>
        <name>Mg(2+)</name>
        <dbReference type="ChEBI" id="CHEBI:18420"/>
        <label>1</label>
    </ligand>
</feature>
<evidence type="ECO:0000256" key="14">
    <source>
        <dbReference type="HAMAP-Rule" id="MF_00180"/>
    </source>
</evidence>
<evidence type="ECO:0000256" key="7">
    <source>
        <dbReference type="ARBA" id="ARBA00012153"/>
    </source>
</evidence>
<keyword evidence="9 14" id="KW-0686">Riboflavin biosynthesis</keyword>
<dbReference type="InterPro" id="IPR000422">
    <property type="entry name" value="DHBP_synthase_RibB"/>
</dbReference>
<evidence type="ECO:0000256" key="11">
    <source>
        <dbReference type="ARBA" id="ARBA00022842"/>
    </source>
</evidence>
<protein>
    <recommendedName>
        <fullName evidence="8 14">3,4-dihydroxy-2-butanone 4-phosphate synthase</fullName>
        <shortName evidence="14">DHBP synthase</shortName>
        <ecNumber evidence="7 14">4.1.99.12</ecNumber>
    </recommendedName>
</protein>
<evidence type="ECO:0000259" key="15">
    <source>
        <dbReference type="Pfam" id="PF00925"/>
    </source>
</evidence>
<name>A0A850RHL5_9GAMM</name>
<keyword evidence="10 14" id="KW-0479">Metal-binding</keyword>
<reference evidence="16 17" key="1">
    <citation type="submission" date="2020-06" db="EMBL/GenBank/DDBJ databases">
        <title>Whole-genome sequence of Allochromatium humboldtianum DSM 21881, type strain.</title>
        <authorList>
            <person name="Kyndt J.A."/>
            <person name="Meyer T.E."/>
        </authorList>
    </citation>
    <scope>NUCLEOTIDE SEQUENCE [LARGE SCALE GENOMIC DNA]</scope>
    <source>
        <strain evidence="16 17">DSM 21881</strain>
    </source>
</reference>
<dbReference type="Gene3D" id="3.40.50.10990">
    <property type="entry name" value="GTP cyclohydrolase II"/>
    <property type="match status" value="1"/>
</dbReference>
<comment type="cofactor">
    <cofactor evidence="2">
        <name>Mn(2+)</name>
        <dbReference type="ChEBI" id="CHEBI:29035"/>
    </cofactor>
</comment>
<evidence type="ECO:0000256" key="1">
    <source>
        <dbReference type="ARBA" id="ARBA00000141"/>
    </source>
</evidence>
<dbReference type="InterPro" id="IPR032677">
    <property type="entry name" value="GTP_cyclohydro_II"/>
</dbReference>
<dbReference type="SUPFAM" id="SSF142695">
    <property type="entry name" value="RibA-like"/>
    <property type="match status" value="1"/>
</dbReference>
<dbReference type="GO" id="GO:0000287">
    <property type="term" value="F:magnesium ion binding"/>
    <property type="evidence" value="ECO:0007669"/>
    <property type="project" value="UniProtKB-UniRule"/>
</dbReference>
<dbReference type="GO" id="GO:0030145">
    <property type="term" value="F:manganese ion binding"/>
    <property type="evidence" value="ECO:0007669"/>
    <property type="project" value="UniProtKB-UniRule"/>
</dbReference>
<keyword evidence="17" id="KW-1185">Reference proteome</keyword>
<dbReference type="AlphaFoldDB" id="A0A850RHL5"/>
<accession>A0A850RHL5</accession>
<evidence type="ECO:0000256" key="13">
    <source>
        <dbReference type="ARBA" id="ARBA00023239"/>
    </source>
</evidence>
<evidence type="ECO:0000256" key="5">
    <source>
        <dbReference type="ARBA" id="ARBA00005520"/>
    </source>
</evidence>
<evidence type="ECO:0000256" key="8">
    <source>
        <dbReference type="ARBA" id="ARBA00018836"/>
    </source>
</evidence>
<comment type="catalytic activity">
    <reaction evidence="1 14">
        <text>D-ribulose 5-phosphate = (2S)-2-hydroxy-3-oxobutyl phosphate + formate + H(+)</text>
        <dbReference type="Rhea" id="RHEA:18457"/>
        <dbReference type="ChEBI" id="CHEBI:15378"/>
        <dbReference type="ChEBI" id="CHEBI:15740"/>
        <dbReference type="ChEBI" id="CHEBI:58121"/>
        <dbReference type="ChEBI" id="CHEBI:58830"/>
        <dbReference type="EC" id="4.1.99.12"/>
    </reaction>
</comment>
<dbReference type="Gene3D" id="3.90.870.10">
    <property type="entry name" value="DHBP synthase"/>
    <property type="match status" value="1"/>
</dbReference>
<dbReference type="GO" id="GO:0005829">
    <property type="term" value="C:cytosol"/>
    <property type="evidence" value="ECO:0007669"/>
    <property type="project" value="TreeGrafter"/>
</dbReference>
<dbReference type="HAMAP" id="MF_00180">
    <property type="entry name" value="RibB"/>
    <property type="match status" value="1"/>
</dbReference>
<comment type="cofactor">
    <cofactor evidence="14">
        <name>Mg(2+)</name>
        <dbReference type="ChEBI" id="CHEBI:18420"/>
    </cofactor>
    <cofactor evidence="14">
        <name>Mn(2+)</name>
        <dbReference type="ChEBI" id="CHEBI:29035"/>
    </cofactor>
    <text evidence="14">Binds 2 divalent metal cations per subunit. Magnesium or manganese.</text>
</comment>
<feature type="domain" description="GTP cyclohydrolase II" evidence="15">
    <location>
        <begin position="213"/>
        <end position="370"/>
    </location>
</feature>
<dbReference type="Proteomes" id="UP000592294">
    <property type="component" value="Unassembled WGS sequence"/>
</dbReference>
<comment type="subunit">
    <text evidence="14">Homodimer.</text>
</comment>
<feature type="binding site" evidence="14">
    <location>
        <position position="146"/>
    </location>
    <ligand>
        <name>Mg(2+)</name>
        <dbReference type="ChEBI" id="CHEBI:18420"/>
        <label>2</label>
    </ligand>
</feature>
<dbReference type="GO" id="GO:0008686">
    <property type="term" value="F:3,4-dihydroxy-2-butanone-4-phosphate synthase activity"/>
    <property type="evidence" value="ECO:0007669"/>
    <property type="project" value="UniProtKB-UniRule"/>
</dbReference>
<dbReference type="InterPro" id="IPR017945">
    <property type="entry name" value="DHBP_synth_RibB-like_a/b_dom"/>
</dbReference>
<evidence type="ECO:0000256" key="6">
    <source>
        <dbReference type="ARBA" id="ARBA00008976"/>
    </source>
</evidence>
<dbReference type="GO" id="GO:0003935">
    <property type="term" value="F:GTP cyclohydrolase II activity"/>
    <property type="evidence" value="ECO:0007669"/>
    <property type="project" value="TreeGrafter"/>
</dbReference>
<evidence type="ECO:0000256" key="12">
    <source>
        <dbReference type="ARBA" id="ARBA00023211"/>
    </source>
</evidence>
<dbReference type="InterPro" id="IPR036144">
    <property type="entry name" value="RibA-like_sf"/>
</dbReference>
<dbReference type="NCBIfam" id="NF010626">
    <property type="entry name" value="PRK14019.1"/>
    <property type="match status" value="1"/>
</dbReference>
<organism evidence="16 17">
    <name type="scientific">Allochromatium humboldtianum</name>
    <dbReference type="NCBI Taxonomy" id="504901"/>
    <lineage>
        <taxon>Bacteria</taxon>
        <taxon>Pseudomonadati</taxon>
        <taxon>Pseudomonadota</taxon>
        <taxon>Gammaproteobacteria</taxon>
        <taxon>Chromatiales</taxon>
        <taxon>Chromatiaceae</taxon>
        <taxon>Allochromatium</taxon>
    </lineage>
</organism>
<evidence type="ECO:0000256" key="4">
    <source>
        <dbReference type="ARBA" id="ARBA00004904"/>
    </source>
</evidence>
<evidence type="ECO:0000313" key="17">
    <source>
        <dbReference type="Proteomes" id="UP000592294"/>
    </source>
</evidence>
<feature type="binding site" evidence="14">
    <location>
        <begin position="143"/>
        <end position="147"/>
    </location>
    <ligand>
        <name>D-ribulose 5-phosphate</name>
        <dbReference type="ChEBI" id="CHEBI:58121"/>
    </ligand>
</feature>
<dbReference type="PIRSF" id="PIRSF001259">
    <property type="entry name" value="RibA"/>
    <property type="match status" value="1"/>
</dbReference>
<comment type="pathway">
    <text evidence="4 14">Cofactor biosynthesis; riboflavin biosynthesis; 2-hydroxy-3-oxobutyl phosphate from D-ribulose 5-phosphate: step 1/1.</text>
</comment>
<keyword evidence="13 14" id="KW-0456">Lyase</keyword>
<evidence type="ECO:0000256" key="9">
    <source>
        <dbReference type="ARBA" id="ARBA00022619"/>
    </source>
</evidence>
<comment type="similarity">
    <text evidence="14">Belongs to the DHBP synthase family.</text>
</comment>
<evidence type="ECO:0000313" key="16">
    <source>
        <dbReference type="EMBL" id="NVZ08573.1"/>
    </source>
</evidence>
<dbReference type="EMBL" id="JABZEO010000003">
    <property type="protein sequence ID" value="NVZ08573.1"/>
    <property type="molecule type" value="Genomic_DNA"/>
</dbReference>
<proteinExistence type="inferred from homology"/>
<dbReference type="GO" id="GO:0009231">
    <property type="term" value="P:riboflavin biosynthetic process"/>
    <property type="evidence" value="ECO:0007669"/>
    <property type="project" value="UniProtKB-UniRule"/>
</dbReference>
<dbReference type="PANTHER" id="PTHR21327:SF34">
    <property type="entry name" value="3,4-DIHYDROXY-2-BUTANONE 4-PHOSPHATE SYNTHASE"/>
    <property type="match status" value="1"/>
</dbReference>
<feature type="binding site" evidence="14">
    <location>
        <position position="31"/>
    </location>
    <ligand>
        <name>Mg(2+)</name>
        <dbReference type="ChEBI" id="CHEBI:18420"/>
        <label>2</label>
    </ligand>
</feature>
<sequence>MSSTGLNTTEEIIDDLRAGKMVIIMDDEDRENEGDLLMAADYVTPEAVNFMAKYGRGLICLTLTKERCEQLRLPLMVSDNQAVHSTAFTVSIEAARGVTTGISAADRATTIRAAVAPDAGPRDLVQPGHIFPLMAQPGGVLVRAGHTEAGCDLVRLAGLTPAAAIVEILNEDGTMARRPDLEVFAQTHGIKIGTIADLIHYRMRNETAVIRECECELPTAHGTFDLIAYRDTIDNEIHLALTLGNISPERPTLVRVHLQNTLCDLFDTAHNACGWPLRDVMRQVAEAGEGVIVVLRNRDHSADLLSRLKDFQFHGSDDPVPVRQDRGELRTYGIGAQILADLGVRKMRVMSAPKAMHAISGFDLEVVEYTGGRSAS</sequence>
<feature type="binding site" evidence="14">
    <location>
        <begin position="30"/>
        <end position="31"/>
    </location>
    <ligand>
        <name>D-ribulose 5-phosphate</name>
        <dbReference type="ChEBI" id="CHEBI:58121"/>
    </ligand>
</feature>